<dbReference type="GO" id="GO:0003924">
    <property type="term" value="F:GTPase activity"/>
    <property type="evidence" value="ECO:0007669"/>
    <property type="project" value="EnsemblFungi"/>
</dbReference>
<evidence type="ECO:0000256" key="12">
    <source>
        <dbReference type="ARBA" id="ARBA00074745"/>
    </source>
</evidence>
<dbReference type="OrthoDB" id="5817230at2759"/>
<evidence type="ECO:0000256" key="4">
    <source>
        <dbReference type="ARBA" id="ARBA00022723"/>
    </source>
</evidence>
<dbReference type="STRING" id="931890.G8JRX2"/>
<organism evidence="17 18">
    <name type="scientific">Eremothecium cymbalariae (strain CBS 270.75 / DBVPG 7215 / KCTC 17166 / NRRL Y-17582)</name>
    <name type="common">Yeast</name>
    <dbReference type="NCBI Taxonomy" id="931890"/>
    <lineage>
        <taxon>Eukaryota</taxon>
        <taxon>Fungi</taxon>
        <taxon>Dikarya</taxon>
        <taxon>Ascomycota</taxon>
        <taxon>Saccharomycotina</taxon>
        <taxon>Saccharomycetes</taxon>
        <taxon>Saccharomycetales</taxon>
        <taxon>Saccharomycetaceae</taxon>
        <taxon>Eremothecium</taxon>
    </lineage>
</organism>
<feature type="region of interest" description="Disordered" evidence="16">
    <location>
        <begin position="159"/>
        <end position="180"/>
    </location>
</feature>
<reference evidence="18" key="1">
    <citation type="journal article" date="2012" name="G3 (Bethesda)">
        <title>Pichia sorbitophila, an interspecies yeast hybrid reveals early steps of genome resolution following polyploidization.</title>
        <authorList>
            <person name="Leh Louis V."/>
            <person name="Despons L."/>
            <person name="Friedrich A."/>
            <person name="Martin T."/>
            <person name="Durrens P."/>
            <person name="Casaregola S."/>
            <person name="Neuveglise C."/>
            <person name="Fairhead C."/>
            <person name="Marck C."/>
            <person name="Cruz J.A."/>
            <person name="Straub M.L."/>
            <person name="Kugler V."/>
            <person name="Sacerdot C."/>
            <person name="Uzunov Z."/>
            <person name="Thierry A."/>
            <person name="Weiss S."/>
            <person name="Bleykasten C."/>
            <person name="De Montigny J."/>
            <person name="Jacques N."/>
            <person name="Jung P."/>
            <person name="Lemaire M."/>
            <person name="Mallet S."/>
            <person name="Morel G."/>
            <person name="Richard G.F."/>
            <person name="Sarkar A."/>
            <person name="Savel G."/>
            <person name="Schacherer J."/>
            <person name="Seret M.L."/>
            <person name="Talla E."/>
            <person name="Samson G."/>
            <person name="Jubin C."/>
            <person name="Poulain J."/>
            <person name="Vacherie B."/>
            <person name="Barbe V."/>
            <person name="Pelletier E."/>
            <person name="Sherman D.J."/>
            <person name="Westhof E."/>
            <person name="Weissenbach J."/>
            <person name="Baret P.V."/>
            <person name="Wincker P."/>
            <person name="Gaillardin C."/>
            <person name="Dujon B."/>
            <person name="Souciet J.L."/>
        </authorList>
    </citation>
    <scope>NUCLEOTIDE SEQUENCE [LARGE SCALE GENOMIC DNA]</scope>
    <source>
        <strain evidence="18">CBS 270.75 / DBVPG 7215 / KCTC 17166 / NRRL Y-17582</strain>
    </source>
</reference>
<keyword evidence="2" id="KW-0589">Pheromone response</keyword>
<dbReference type="GO" id="GO:0005525">
    <property type="term" value="F:GTP binding"/>
    <property type="evidence" value="ECO:0007669"/>
    <property type="project" value="UniProtKB-KW"/>
</dbReference>
<dbReference type="GeneID" id="11468992"/>
<dbReference type="GO" id="GO:0000743">
    <property type="term" value="P:nuclear migration involved in conjugation with cellular fusion"/>
    <property type="evidence" value="ECO:0007669"/>
    <property type="project" value="EnsemblFungi"/>
</dbReference>
<feature type="binding site" evidence="14">
    <location>
        <begin position="372"/>
        <end position="375"/>
    </location>
    <ligand>
        <name>GTP</name>
        <dbReference type="ChEBI" id="CHEBI:37565"/>
    </ligand>
</feature>
<keyword evidence="5 14" id="KW-0547">Nucleotide-binding</keyword>
<evidence type="ECO:0000256" key="5">
    <source>
        <dbReference type="ARBA" id="ARBA00022741"/>
    </source>
</evidence>
<dbReference type="GO" id="GO:0031683">
    <property type="term" value="F:G-protein beta/gamma-subunit complex binding"/>
    <property type="evidence" value="ECO:0007669"/>
    <property type="project" value="InterPro"/>
</dbReference>
<comment type="cofactor">
    <cofactor evidence="1">
        <name>Mg(2+)</name>
        <dbReference type="ChEBI" id="CHEBI:18420"/>
    </cofactor>
</comment>
<accession>G8JRX2</accession>
<dbReference type="InterPro" id="IPR001019">
    <property type="entry name" value="Gprotein_alpha_su"/>
</dbReference>
<evidence type="ECO:0000256" key="2">
    <source>
        <dbReference type="ARBA" id="ARBA00022507"/>
    </source>
</evidence>
<dbReference type="Gene3D" id="3.40.50.300">
    <property type="entry name" value="P-loop containing nucleotide triphosphate hydrolases"/>
    <property type="match status" value="2"/>
</dbReference>
<dbReference type="Proteomes" id="UP000006790">
    <property type="component" value="Chromosome 3"/>
</dbReference>
<dbReference type="PANTHER" id="PTHR10218:SF302">
    <property type="entry name" value="GUANINE NUCLEOTIDE-BINDING PROTEIN ALPHA-5 SUBUNIT"/>
    <property type="match status" value="1"/>
</dbReference>
<evidence type="ECO:0000256" key="14">
    <source>
        <dbReference type="PIRSR" id="PIRSR601019-1"/>
    </source>
</evidence>
<dbReference type="eggNOG" id="KOG0082">
    <property type="taxonomic scope" value="Eukaryota"/>
</dbReference>
<keyword evidence="10" id="KW-0807">Transducer</keyword>
<feature type="binding site" evidence="14">
    <location>
        <position position="428"/>
    </location>
    <ligand>
        <name>GTP</name>
        <dbReference type="ChEBI" id="CHEBI:37565"/>
    </ligand>
</feature>
<evidence type="ECO:0000256" key="7">
    <source>
        <dbReference type="ARBA" id="ARBA00022842"/>
    </source>
</evidence>
<evidence type="ECO:0000256" key="16">
    <source>
        <dbReference type="SAM" id="MobiDB-lite"/>
    </source>
</evidence>
<dbReference type="GO" id="GO:0000742">
    <property type="term" value="P:karyogamy involved in conjugation with cellular fusion"/>
    <property type="evidence" value="ECO:0007669"/>
    <property type="project" value="EnsemblFungi"/>
</dbReference>
<dbReference type="PANTHER" id="PTHR10218">
    <property type="entry name" value="GTP-BINDING PROTEIN ALPHA SUBUNIT"/>
    <property type="match status" value="1"/>
</dbReference>
<feature type="region of interest" description="Disordered" evidence="16">
    <location>
        <begin position="193"/>
        <end position="212"/>
    </location>
</feature>
<keyword evidence="18" id="KW-1185">Reference proteome</keyword>
<dbReference type="GO" id="GO:0005834">
    <property type="term" value="C:heterotrimeric G-protein complex"/>
    <property type="evidence" value="ECO:0007669"/>
    <property type="project" value="EnsemblFungi"/>
</dbReference>
<keyword evidence="11" id="KW-0449">Lipoprotein</keyword>
<dbReference type="InterPro" id="IPR027417">
    <property type="entry name" value="P-loop_NTPase"/>
</dbReference>
<evidence type="ECO:0000256" key="15">
    <source>
        <dbReference type="PIRSR" id="PIRSR601019-2"/>
    </source>
</evidence>
<name>G8JRX2_ERECY</name>
<keyword evidence="9" id="KW-0564">Palmitate</keyword>
<evidence type="ECO:0000256" key="3">
    <source>
        <dbReference type="ARBA" id="ARBA00022707"/>
    </source>
</evidence>
<sequence>MGCSFSCSINGDLPEDENDPFLLDRKANDAIEQNLNLEKQKGKNETKLLLLGAGESGKSTVLKQLKLLHQGGFTHEERQRYSQVIWADAIQSMKILIIQARKLGVPLDCDNPEKNRRLFECKRLILQAKALDHIDASVAGGPEFLNDYVLKYSERSENKRRVQSTGRAEAFNPDVPEASQDKGIDLQEVSMGLNEQNGDSDSSGLFMKPQTTQQSSVKHVSNEQIAHAIRQLWDHDKGIRQCFARSNEFQLEGSAAYYFDNIEKFAQPHYVSTDDDILKGRIKTTGITETQFTIGSNKFNVLDAGGQRSERKKWIHCFQDITAVLFVLAVSEYDQMLFEDERVNRMHEAIMLFDSLLNSKWFYNTPFILFLNKVDIFEDKIKRSPIRQTFPDYPGRVGDAETGLKYFERIFLSLNRSKKPIYVHRTCATDTRSMKFVLSAVTDLIVQQNLKKSGFL</sequence>
<dbReference type="Gene3D" id="1.10.400.10">
    <property type="entry name" value="GI Alpha 1, domain 2-like"/>
    <property type="match status" value="1"/>
</dbReference>
<dbReference type="InParanoid" id="G8JRX2"/>
<dbReference type="GO" id="GO:0001664">
    <property type="term" value="F:G protein-coupled receptor binding"/>
    <property type="evidence" value="ECO:0007669"/>
    <property type="project" value="InterPro"/>
</dbReference>
<evidence type="ECO:0000313" key="17">
    <source>
        <dbReference type="EMBL" id="AET38891.1"/>
    </source>
</evidence>
<dbReference type="FunFam" id="1.10.400.10:FF:000015">
    <property type="entry name" value="G protein alpha subunit"/>
    <property type="match status" value="1"/>
</dbReference>
<feature type="binding site" evidence="14">
    <location>
        <begin position="278"/>
        <end position="284"/>
    </location>
    <ligand>
        <name>GTP</name>
        <dbReference type="ChEBI" id="CHEBI:37565"/>
    </ligand>
</feature>
<protein>
    <recommendedName>
        <fullName evidence="12">Guanine nucleotide-binding protein alpha-1 subunit</fullName>
    </recommendedName>
    <alternativeName>
        <fullName evidence="13">GP1-alpha</fullName>
    </alternativeName>
</protein>
<dbReference type="Pfam" id="PF00503">
    <property type="entry name" value="G-alpha"/>
    <property type="match status" value="1"/>
</dbReference>
<evidence type="ECO:0000256" key="6">
    <source>
        <dbReference type="ARBA" id="ARBA00022801"/>
    </source>
</evidence>
<evidence type="ECO:0000256" key="11">
    <source>
        <dbReference type="ARBA" id="ARBA00023288"/>
    </source>
</evidence>
<keyword evidence="3" id="KW-0519">Myristate</keyword>
<dbReference type="SUPFAM" id="SSF47895">
    <property type="entry name" value="Transducin (alpha subunit), insertion domain"/>
    <property type="match status" value="1"/>
</dbReference>
<dbReference type="PROSITE" id="PS51882">
    <property type="entry name" value="G_ALPHA"/>
    <property type="match status" value="1"/>
</dbReference>
<evidence type="ECO:0000256" key="1">
    <source>
        <dbReference type="ARBA" id="ARBA00001946"/>
    </source>
</evidence>
<dbReference type="GO" id="GO:0006109">
    <property type="term" value="P:regulation of carbohydrate metabolic process"/>
    <property type="evidence" value="ECO:0007669"/>
    <property type="project" value="EnsemblFungi"/>
</dbReference>
<dbReference type="HOGENOM" id="CLU_014184_2_0_1"/>
<dbReference type="KEGG" id="erc:Ecym_3405"/>
<proteinExistence type="predicted"/>
<dbReference type="SMART" id="SM00275">
    <property type="entry name" value="G_alpha"/>
    <property type="match status" value="1"/>
</dbReference>
<feature type="binding site" evidence="15">
    <location>
        <position position="284"/>
    </location>
    <ligand>
        <name>Mg(2+)</name>
        <dbReference type="ChEBI" id="CHEBI:18420"/>
    </ligand>
</feature>
<dbReference type="EMBL" id="CP002499">
    <property type="protein sequence ID" value="AET38891.1"/>
    <property type="molecule type" value="Genomic_DNA"/>
</dbReference>
<dbReference type="FunCoup" id="G8JRX2">
    <property type="interactions" value="528"/>
</dbReference>
<evidence type="ECO:0000256" key="8">
    <source>
        <dbReference type="ARBA" id="ARBA00023134"/>
    </source>
</evidence>
<dbReference type="OMA" id="QVIWADA"/>
<feature type="binding site" evidence="14">
    <location>
        <begin position="303"/>
        <end position="307"/>
    </location>
    <ligand>
        <name>GTP</name>
        <dbReference type="ChEBI" id="CHEBI:37565"/>
    </ligand>
</feature>
<evidence type="ECO:0000313" key="18">
    <source>
        <dbReference type="Proteomes" id="UP000006790"/>
    </source>
</evidence>
<dbReference type="GO" id="GO:0000750">
    <property type="term" value="P:pheromone-dependent signal transduction involved in conjugation with cellular fusion"/>
    <property type="evidence" value="ECO:0007669"/>
    <property type="project" value="EnsemblFungi"/>
</dbReference>
<dbReference type="GO" id="GO:0007186">
    <property type="term" value="P:G protein-coupled receptor signaling pathway"/>
    <property type="evidence" value="ECO:0007669"/>
    <property type="project" value="InterPro"/>
</dbReference>
<evidence type="ECO:0000256" key="9">
    <source>
        <dbReference type="ARBA" id="ARBA00023139"/>
    </source>
</evidence>
<feature type="binding site" evidence="15">
    <location>
        <position position="59"/>
    </location>
    <ligand>
        <name>Mg(2+)</name>
        <dbReference type="ChEBI" id="CHEBI:18420"/>
    </ligand>
</feature>
<feature type="binding site" evidence="14">
    <location>
        <begin position="55"/>
        <end position="60"/>
    </location>
    <ligand>
        <name>GTP</name>
        <dbReference type="ChEBI" id="CHEBI:37565"/>
    </ligand>
</feature>
<keyword evidence="8 14" id="KW-0342">GTP-binding</keyword>
<dbReference type="CDD" id="cd00066">
    <property type="entry name" value="G-alpha"/>
    <property type="match status" value="1"/>
</dbReference>
<dbReference type="FunFam" id="3.40.50.300:FF:000563">
    <property type="entry name" value="Guanine nucleotide-binding protein alpha subunit"/>
    <property type="match status" value="1"/>
</dbReference>
<dbReference type="GO" id="GO:0005768">
    <property type="term" value="C:endosome"/>
    <property type="evidence" value="ECO:0007669"/>
    <property type="project" value="EnsemblFungi"/>
</dbReference>
<keyword evidence="4 15" id="KW-0479">Metal-binding</keyword>
<dbReference type="InterPro" id="IPR002975">
    <property type="entry name" value="Fungi_Gprotein_alpha"/>
</dbReference>
<dbReference type="PRINTS" id="PR00318">
    <property type="entry name" value="GPROTEINA"/>
</dbReference>
<dbReference type="AlphaFoldDB" id="G8JRX2"/>
<evidence type="ECO:0000256" key="13">
    <source>
        <dbReference type="ARBA" id="ARBA00078004"/>
    </source>
</evidence>
<evidence type="ECO:0000256" key="10">
    <source>
        <dbReference type="ARBA" id="ARBA00023224"/>
    </source>
</evidence>
<gene>
    <name evidence="17" type="ordered locus">Ecym_3405</name>
</gene>
<keyword evidence="7 15" id="KW-0460">Magnesium</keyword>
<dbReference type="GO" id="GO:0046872">
    <property type="term" value="F:metal ion binding"/>
    <property type="evidence" value="ECO:0007669"/>
    <property type="project" value="UniProtKB-KW"/>
</dbReference>
<dbReference type="RefSeq" id="XP_003645708.1">
    <property type="nucleotide sequence ID" value="XM_003645660.1"/>
</dbReference>
<dbReference type="GO" id="GO:0031681">
    <property type="term" value="F:G-protein beta-subunit binding"/>
    <property type="evidence" value="ECO:0007669"/>
    <property type="project" value="EnsemblFungi"/>
</dbReference>
<dbReference type="PRINTS" id="PR01241">
    <property type="entry name" value="GPROTEINAFNG"/>
</dbReference>
<keyword evidence="6" id="KW-0378">Hydrolase</keyword>
<dbReference type="SUPFAM" id="SSF52540">
    <property type="entry name" value="P-loop containing nucleoside triphosphate hydrolases"/>
    <property type="match status" value="1"/>
</dbReference>
<dbReference type="InterPro" id="IPR011025">
    <property type="entry name" value="GproteinA_insert"/>
</dbReference>